<dbReference type="Proteomes" id="UP001642540">
    <property type="component" value="Unassembled WGS sequence"/>
</dbReference>
<reference evidence="2 3" key="1">
    <citation type="submission" date="2024-08" db="EMBL/GenBank/DDBJ databases">
        <authorList>
            <person name="Cucini C."/>
            <person name="Frati F."/>
        </authorList>
    </citation>
    <scope>NUCLEOTIDE SEQUENCE [LARGE SCALE GENOMIC DNA]</scope>
</reference>
<evidence type="ECO:0000256" key="1">
    <source>
        <dbReference type="SAM" id="Coils"/>
    </source>
</evidence>
<sequence>MASSTGAKVPVSNQTTPIIDSANASIVARSINIYDRISTPSTTKPILYISPKSHKLKRSMKTDHSQQEILMLQNINDQQKQEIRTLRHKLKEEEMLREKERTKSQETITNLLEKLEAEMVVAQKLSSQKKRAKTKLECLMKEYESD</sequence>
<dbReference type="EMBL" id="CAXLJM020000078">
    <property type="protein sequence ID" value="CAL8129673.1"/>
    <property type="molecule type" value="Genomic_DNA"/>
</dbReference>
<feature type="coiled-coil region" evidence="1">
    <location>
        <begin position="69"/>
        <end position="142"/>
    </location>
</feature>
<keyword evidence="3" id="KW-1185">Reference proteome</keyword>
<evidence type="ECO:0000313" key="3">
    <source>
        <dbReference type="Proteomes" id="UP001642540"/>
    </source>
</evidence>
<name>A0ABP1RKW8_9HEXA</name>
<protein>
    <submittedName>
        <fullName evidence="2">Uncharacterized protein</fullName>
    </submittedName>
</protein>
<comment type="caution">
    <text evidence="2">The sequence shown here is derived from an EMBL/GenBank/DDBJ whole genome shotgun (WGS) entry which is preliminary data.</text>
</comment>
<organism evidence="2 3">
    <name type="scientific">Orchesella dallaii</name>
    <dbReference type="NCBI Taxonomy" id="48710"/>
    <lineage>
        <taxon>Eukaryota</taxon>
        <taxon>Metazoa</taxon>
        <taxon>Ecdysozoa</taxon>
        <taxon>Arthropoda</taxon>
        <taxon>Hexapoda</taxon>
        <taxon>Collembola</taxon>
        <taxon>Entomobryomorpha</taxon>
        <taxon>Entomobryoidea</taxon>
        <taxon>Orchesellidae</taxon>
        <taxon>Orchesellinae</taxon>
        <taxon>Orchesella</taxon>
    </lineage>
</organism>
<gene>
    <name evidence="2" type="ORF">ODALV1_LOCUS23378</name>
</gene>
<evidence type="ECO:0000313" key="2">
    <source>
        <dbReference type="EMBL" id="CAL8129673.1"/>
    </source>
</evidence>
<proteinExistence type="predicted"/>
<accession>A0ABP1RKW8</accession>
<keyword evidence="1" id="KW-0175">Coiled coil</keyword>